<gene>
    <name evidence="2" type="ORF">MAIT1_01775</name>
</gene>
<name>A0A1Y2K122_9PROT</name>
<feature type="compositionally biased region" description="Low complexity" evidence="1">
    <location>
        <begin position="61"/>
        <end position="81"/>
    </location>
</feature>
<feature type="region of interest" description="Disordered" evidence="1">
    <location>
        <begin position="57"/>
        <end position="81"/>
    </location>
</feature>
<sequence length="277" mass="30198">MNAPLNRQALAERLRRSRAQQTQTPYGLDNEALWEADPFEAEHDAAIDALLSQRTDEGIGAPTAPSSTAPAKPAAEPEAEDPAITARKAMFWRDLASVLRTSADGASRYVDLTIRNQTRQQLTYADGRVRDQIIFYGVLEMGATKGHKAVVTIETAEALLGCRSGVARFATNLGVCPGTGDARAVGEIVLTLDPDAPFMTHMHGAFERALRFNLPHIPVRLHILGDFPAHDEGEAPLPESLDRRIERLAIGQLIDLQSPFPQDMVFQALDPDGNLSD</sequence>
<evidence type="ECO:0000313" key="3">
    <source>
        <dbReference type="Proteomes" id="UP000194003"/>
    </source>
</evidence>
<keyword evidence="3" id="KW-1185">Reference proteome</keyword>
<evidence type="ECO:0000256" key="1">
    <source>
        <dbReference type="SAM" id="MobiDB-lite"/>
    </source>
</evidence>
<organism evidence="2 3">
    <name type="scientific">Magnetofaba australis IT-1</name>
    <dbReference type="NCBI Taxonomy" id="1434232"/>
    <lineage>
        <taxon>Bacteria</taxon>
        <taxon>Pseudomonadati</taxon>
        <taxon>Pseudomonadota</taxon>
        <taxon>Magnetococcia</taxon>
        <taxon>Magnetococcales</taxon>
        <taxon>Magnetococcaceae</taxon>
        <taxon>Magnetofaba</taxon>
    </lineage>
</organism>
<dbReference type="Proteomes" id="UP000194003">
    <property type="component" value="Unassembled WGS sequence"/>
</dbReference>
<accession>A0A1Y2K122</accession>
<dbReference type="AlphaFoldDB" id="A0A1Y2K122"/>
<protein>
    <submittedName>
        <fullName evidence="2">Uncharacterized protein</fullName>
    </submittedName>
</protein>
<dbReference type="STRING" id="1434232.MAIT1_01775"/>
<dbReference type="RefSeq" id="WP_085444013.1">
    <property type="nucleotide sequence ID" value="NZ_LVJN01000020.1"/>
</dbReference>
<feature type="region of interest" description="Disordered" evidence="1">
    <location>
        <begin position="1"/>
        <end position="31"/>
    </location>
</feature>
<comment type="caution">
    <text evidence="2">The sequence shown here is derived from an EMBL/GenBank/DDBJ whole genome shotgun (WGS) entry which is preliminary data.</text>
</comment>
<evidence type="ECO:0000313" key="2">
    <source>
        <dbReference type="EMBL" id="OSM01743.1"/>
    </source>
</evidence>
<reference evidence="2 3" key="1">
    <citation type="journal article" date="2016" name="BMC Genomics">
        <title>Combined genomic and structural analyses of a cultured magnetotactic bacterium reveals its niche adaptation to a dynamic environment.</title>
        <authorList>
            <person name="Araujo A.C."/>
            <person name="Morillo V."/>
            <person name="Cypriano J."/>
            <person name="Teixeira L.C."/>
            <person name="Leao P."/>
            <person name="Lyra S."/>
            <person name="Almeida L.G."/>
            <person name="Bazylinski D.A."/>
            <person name="Vasconcellos A.T."/>
            <person name="Abreu F."/>
            <person name="Lins U."/>
        </authorList>
    </citation>
    <scope>NUCLEOTIDE SEQUENCE [LARGE SCALE GENOMIC DNA]</scope>
    <source>
        <strain evidence="2 3">IT-1</strain>
    </source>
</reference>
<dbReference type="EMBL" id="LVJN01000020">
    <property type="protein sequence ID" value="OSM01743.1"/>
    <property type="molecule type" value="Genomic_DNA"/>
</dbReference>
<proteinExistence type="predicted"/>